<dbReference type="Gene3D" id="3.30.1490.300">
    <property type="match status" value="1"/>
</dbReference>
<protein>
    <submittedName>
        <fullName evidence="1">Type IV pilus assembly protein PilM</fullName>
    </submittedName>
</protein>
<dbReference type="Gene3D" id="3.30.420.40">
    <property type="match status" value="2"/>
</dbReference>
<dbReference type="AlphaFoldDB" id="A0A7X0HS94"/>
<keyword evidence="2" id="KW-1185">Reference proteome</keyword>
<evidence type="ECO:0000313" key="1">
    <source>
        <dbReference type="EMBL" id="MBB6445868.1"/>
    </source>
</evidence>
<gene>
    <name evidence="1" type="ORF">HNR53_002517</name>
</gene>
<sequence>MGFPLTIGKKKIINLTIKDHIIRFVELKQKNPLAIARYGERYLPKGIIHDGRIQDPEIFTAILEECAEDWKIAKRQVRFIVPESLIMLKKIAVPNDIQEDEIEGYIFMEIGSSIHLPFENPIFDYALLPQQKNEQELLLFAGPEEVIQEYAELLEEVKLQPISADISSLGLYRLYHQQRPDDRDNIMLVQIDLLSVNLCIFQAHKPVVARHLLMDVDLDKWEKDPNNHKLDTYQGDKEEVFFPFRDVFLEIDRVRNFYNYSLNYGNRLVNKIVVNGDHPWLAEVCRNLAQQIDIPIEIMNCPSIVTNTGDPVDPGFYLNIGLGLKEVD</sequence>
<proteinExistence type="predicted"/>
<evidence type="ECO:0000313" key="2">
    <source>
        <dbReference type="Proteomes" id="UP000531594"/>
    </source>
</evidence>
<organism evidence="1 2">
    <name type="scientific">Bacillus benzoevorans</name>
    <dbReference type="NCBI Taxonomy" id="1456"/>
    <lineage>
        <taxon>Bacteria</taxon>
        <taxon>Bacillati</taxon>
        <taxon>Bacillota</taxon>
        <taxon>Bacilli</taxon>
        <taxon>Bacillales</taxon>
        <taxon>Bacillaceae</taxon>
        <taxon>Bacillus</taxon>
    </lineage>
</organism>
<dbReference type="InterPro" id="IPR050696">
    <property type="entry name" value="FtsA/MreB"/>
</dbReference>
<dbReference type="Proteomes" id="UP000531594">
    <property type="component" value="Unassembled WGS sequence"/>
</dbReference>
<dbReference type="Pfam" id="PF11104">
    <property type="entry name" value="PilM_2"/>
    <property type="match status" value="1"/>
</dbReference>
<dbReference type="EMBL" id="JACHGK010000008">
    <property type="protein sequence ID" value="MBB6445868.1"/>
    <property type="molecule type" value="Genomic_DNA"/>
</dbReference>
<dbReference type="InterPro" id="IPR005883">
    <property type="entry name" value="PilM"/>
</dbReference>
<reference evidence="1 2" key="1">
    <citation type="submission" date="2020-08" db="EMBL/GenBank/DDBJ databases">
        <title>Genomic Encyclopedia of Type Strains, Phase IV (KMG-IV): sequencing the most valuable type-strain genomes for metagenomic binning, comparative biology and taxonomic classification.</title>
        <authorList>
            <person name="Goeker M."/>
        </authorList>
    </citation>
    <scope>NUCLEOTIDE SEQUENCE [LARGE SCALE GENOMIC DNA]</scope>
    <source>
        <strain evidence="1 2">DSM 5391</strain>
    </source>
</reference>
<dbReference type="RefSeq" id="WP_184526317.1">
    <property type="nucleotide sequence ID" value="NZ_JACHGK010000008.1"/>
</dbReference>
<comment type="caution">
    <text evidence="1">The sequence shown here is derived from an EMBL/GenBank/DDBJ whole genome shotgun (WGS) entry which is preliminary data.</text>
</comment>
<dbReference type="PANTHER" id="PTHR32432:SF3">
    <property type="entry name" value="ETHANOLAMINE UTILIZATION PROTEIN EUTJ"/>
    <property type="match status" value="1"/>
</dbReference>
<name>A0A7X0HS94_9BACI</name>
<accession>A0A7X0HS94</accession>
<dbReference type="PANTHER" id="PTHR32432">
    <property type="entry name" value="CELL DIVISION PROTEIN FTSA-RELATED"/>
    <property type="match status" value="1"/>
</dbReference>